<evidence type="ECO:0000256" key="7">
    <source>
        <dbReference type="ARBA" id="ARBA00078055"/>
    </source>
</evidence>
<dbReference type="PANTHER" id="PTHR30108:SF21">
    <property type="entry name" value="4-HYDROXYBENZOATE DECARBOXYLASE"/>
    <property type="match status" value="1"/>
</dbReference>
<name>A0A9X1X976_9BACL</name>
<evidence type="ECO:0000256" key="5">
    <source>
        <dbReference type="ARBA" id="ARBA00066414"/>
    </source>
</evidence>
<evidence type="ECO:0000259" key="10">
    <source>
        <dbReference type="Pfam" id="PF20695"/>
    </source>
</evidence>
<dbReference type="FunFam" id="3.40.1670.10:FF:000003">
    <property type="entry name" value="Phenolic acid decarboxylase"/>
    <property type="match status" value="1"/>
</dbReference>
<comment type="caution">
    <text evidence="12">The sequence shown here is derived from an EMBL/GenBank/DDBJ whole genome shotgun (WGS) entry which is preliminary data.</text>
</comment>
<comment type="catalytic activity">
    <reaction evidence="4">
        <text>4-hydroxybenzoate + H(+) = phenol + CO2</text>
        <dbReference type="Rhea" id="RHEA:10876"/>
        <dbReference type="ChEBI" id="CHEBI:15378"/>
        <dbReference type="ChEBI" id="CHEBI:15882"/>
        <dbReference type="ChEBI" id="CHEBI:16526"/>
        <dbReference type="ChEBI" id="CHEBI:17879"/>
        <dbReference type="EC" id="4.1.1.61"/>
    </reaction>
</comment>
<dbReference type="EC" id="4.1.1.61" evidence="5"/>
<feature type="domain" description="3-octaprenyl-4-hydroxybenzoate carboxy-lyase-like N-terminal" evidence="10">
    <location>
        <begin position="11"/>
        <end position="86"/>
    </location>
</feature>
<accession>A0A9X1X976</accession>
<dbReference type="SUPFAM" id="SSF50475">
    <property type="entry name" value="FMN-binding split barrel"/>
    <property type="match status" value="1"/>
</dbReference>
<evidence type="ECO:0000256" key="6">
    <source>
        <dbReference type="ARBA" id="ARBA00072018"/>
    </source>
</evidence>
<comment type="similarity">
    <text evidence="1">Belongs to the UbiD family.</text>
</comment>
<keyword evidence="3" id="KW-0058">Aromatic hydrocarbons catabolism</keyword>
<dbReference type="GO" id="GO:0018799">
    <property type="term" value="F:4-hydroxybenzoate decarboxylase activity"/>
    <property type="evidence" value="ECO:0007669"/>
    <property type="project" value="UniProtKB-EC"/>
</dbReference>
<organism evidence="12 13">
    <name type="scientific">Fictibacillus marinisediminis</name>
    <dbReference type="NCBI Taxonomy" id="2878389"/>
    <lineage>
        <taxon>Bacteria</taxon>
        <taxon>Bacillati</taxon>
        <taxon>Bacillota</taxon>
        <taxon>Bacilli</taxon>
        <taxon>Bacillales</taxon>
        <taxon>Fictibacillaceae</taxon>
        <taxon>Fictibacillus</taxon>
    </lineage>
</organism>
<dbReference type="InterPro" id="IPR048304">
    <property type="entry name" value="UbiD_Rift_dom"/>
</dbReference>
<dbReference type="GO" id="GO:0009636">
    <property type="term" value="P:response to toxic substance"/>
    <property type="evidence" value="ECO:0007669"/>
    <property type="project" value="UniProtKB-KW"/>
</dbReference>
<feature type="domain" description="3-octaprenyl-4-hydroxybenzoate carboxy-lyase-like Rift-related" evidence="9">
    <location>
        <begin position="98"/>
        <end position="292"/>
    </location>
</feature>
<keyword evidence="2" id="KW-0216">Detoxification</keyword>
<evidence type="ECO:0000256" key="2">
    <source>
        <dbReference type="ARBA" id="ARBA00022575"/>
    </source>
</evidence>
<evidence type="ECO:0000313" key="13">
    <source>
        <dbReference type="Proteomes" id="UP001139011"/>
    </source>
</evidence>
<dbReference type="PANTHER" id="PTHR30108">
    <property type="entry name" value="3-OCTAPRENYL-4-HYDROXYBENZOATE CARBOXY-LYASE-RELATED"/>
    <property type="match status" value="1"/>
</dbReference>
<dbReference type="InterPro" id="IPR002830">
    <property type="entry name" value="UbiD"/>
</dbReference>
<gene>
    <name evidence="12" type="ORF">LCY76_08020</name>
</gene>
<dbReference type="Pfam" id="PF01977">
    <property type="entry name" value="UbiD"/>
    <property type="match status" value="1"/>
</dbReference>
<evidence type="ECO:0000256" key="8">
    <source>
        <dbReference type="ARBA" id="ARBA00079372"/>
    </source>
</evidence>
<dbReference type="RefSeq" id="WP_248252198.1">
    <property type="nucleotide sequence ID" value="NZ_JAIWJX010000002.1"/>
</dbReference>
<protein>
    <recommendedName>
        <fullName evidence="6">Phenolic acid decarboxylase</fullName>
        <ecNumber evidence="5">4.1.1.61</ecNumber>
    </recommendedName>
    <alternativeName>
        <fullName evidence="7">4-hydroxybenzoate decarboxylase</fullName>
    </alternativeName>
    <alternativeName>
        <fullName evidence="8">Phenolic acid decarboxylase subunit C</fullName>
    </alternativeName>
</protein>
<dbReference type="EMBL" id="JAIWJX010000002">
    <property type="protein sequence ID" value="MCK6256537.1"/>
    <property type="molecule type" value="Genomic_DNA"/>
</dbReference>
<evidence type="ECO:0000256" key="1">
    <source>
        <dbReference type="ARBA" id="ARBA00010021"/>
    </source>
</evidence>
<keyword evidence="13" id="KW-1185">Reference proteome</keyword>
<evidence type="ECO:0000259" key="9">
    <source>
        <dbReference type="Pfam" id="PF01977"/>
    </source>
</evidence>
<dbReference type="AlphaFoldDB" id="A0A9X1X976"/>
<evidence type="ECO:0000313" key="12">
    <source>
        <dbReference type="EMBL" id="MCK6256537.1"/>
    </source>
</evidence>
<dbReference type="InterPro" id="IPR049383">
    <property type="entry name" value="UbiD-like_N"/>
</dbReference>
<dbReference type="GO" id="GO:0005737">
    <property type="term" value="C:cytoplasm"/>
    <property type="evidence" value="ECO:0007669"/>
    <property type="project" value="TreeGrafter"/>
</dbReference>
<dbReference type="Pfam" id="PF20695">
    <property type="entry name" value="UbiD_N"/>
    <property type="match status" value="1"/>
</dbReference>
<dbReference type="NCBIfam" id="TIGR00148">
    <property type="entry name" value="UbiD family decarboxylase"/>
    <property type="match status" value="1"/>
</dbReference>
<dbReference type="Proteomes" id="UP001139011">
    <property type="component" value="Unassembled WGS sequence"/>
</dbReference>
<dbReference type="SUPFAM" id="SSF143968">
    <property type="entry name" value="UbiD C-terminal domain-like"/>
    <property type="match status" value="1"/>
</dbReference>
<sequence>MNPSSLRALLDHWEADNKLLRVKKEVNPLYELGAVLNARQGRQPFYFEKVKGYSSPMVGGLGGDRALLADSIGIAPDQFVPKIIDSIVSPIPTRLIGTGPVHENVVLEPFDLDALFPIPTYHGDDSGAYYVSGILVVKDTSGKKRYTSIRRMQFLGENKTNVLITSPELLQQFYEYEERGEPMEVAVMFGVVPAVVLSSQISTHLYHADKLDVAGSLIGKPLDVVQCKTVDLEVLAEAEIVLEGKMIPHEREMEGPFGELAGFYGTRAPQPVIEFSAVTYRDNAICQTIFPSSYEERLPMALVREATLLSTVRQTVPNVKQVHITMGGVARFHAVIQIEKRSEGDGKQAAIAAFASDKDLKHVIVVDEDVDIFDPEDVEWAMAVRVQADQDIFIVPGAKGSPLEASHNVRGVTAKMGIDATVPLAHKESFKRTSIPFGPIDLEDYL</sequence>
<dbReference type="Pfam" id="PF20696">
    <property type="entry name" value="UbiD_C"/>
    <property type="match status" value="1"/>
</dbReference>
<dbReference type="Gene3D" id="3.40.1670.10">
    <property type="entry name" value="UbiD C-terminal domain-like"/>
    <property type="match status" value="1"/>
</dbReference>
<proteinExistence type="inferred from homology"/>
<dbReference type="InterPro" id="IPR049381">
    <property type="entry name" value="UbiD-like_C"/>
</dbReference>
<reference evidence="12" key="1">
    <citation type="submission" date="2021-09" db="EMBL/GenBank/DDBJ databases">
        <title>Genome analysis of Fictibacillus sp. KIGAM418 isolated from marine sediment.</title>
        <authorList>
            <person name="Seo M.-J."/>
            <person name="Cho E.-S."/>
            <person name="Hwang C.Y."/>
        </authorList>
    </citation>
    <scope>NUCLEOTIDE SEQUENCE</scope>
    <source>
        <strain evidence="12">KIGAM418</strain>
    </source>
</reference>
<evidence type="ECO:0000256" key="3">
    <source>
        <dbReference type="ARBA" id="ARBA00022797"/>
    </source>
</evidence>
<evidence type="ECO:0000259" key="11">
    <source>
        <dbReference type="Pfam" id="PF20696"/>
    </source>
</evidence>
<feature type="domain" description="3-octaprenyl-4-hydroxybenzoate carboxy-lyase-like C-terminal" evidence="11">
    <location>
        <begin position="300"/>
        <end position="420"/>
    </location>
</feature>
<evidence type="ECO:0000256" key="4">
    <source>
        <dbReference type="ARBA" id="ARBA00052687"/>
    </source>
</evidence>